<keyword evidence="2" id="KW-1185">Reference proteome</keyword>
<evidence type="ECO:0000313" key="2">
    <source>
        <dbReference type="Proteomes" id="UP000009183"/>
    </source>
</evidence>
<dbReference type="AlphaFoldDB" id="D7T6E6"/>
<dbReference type="EMBL" id="FN595749">
    <property type="protein sequence ID" value="CBI26067.3"/>
    <property type="molecule type" value="Genomic_DNA"/>
</dbReference>
<dbReference type="HOGENOM" id="CLU_3423626_0_0_1"/>
<gene>
    <name evidence="1" type="ordered locus">VIT_05s0020g01390</name>
</gene>
<name>D7T6E6_VITVI</name>
<evidence type="ECO:0000313" key="1">
    <source>
        <dbReference type="EMBL" id="CBI26067.3"/>
    </source>
</evidence>
<protein>
    <submittedName>
        <fullName evidence="1">Uncharacterized protein</fullName>
    </submittedName>
</protein>
<accession>D7T6E6</accession>
<proteinExistence type="predicted"/>
<reference evidence="2" key="1">
    <citation type="journal article" date="2007" name="Nature">
        <title>The grapevine genome sequence suggests ancestral hexaploidization in major angiosperm phyla.</title>
        <authorList>
            <consortium name="The French-Italian Public Consortium for Grapevine Genome Characterization."/>
            <person name="Jaillon O."/>
            <person name="Aury J.-M."/>
            <person name="Noel B."/>
            <person name="Policriti A."/>
            <person name="Clepet C."/>
            <person name="Casagrande A."/>
            <person name="Choisne N."/>
            <person name="Aubourg S."/>
            <person name="Vitulo N."/>
            <person name="Jubin C."/>
            <person name="Vezzi A."/>
            <person name="Legeai F."/>
            <person name="Hugueney P."/>
            <person name="Dasilva C."/>
            <person name="Horner D."/>
            <person name="Mica E."/>
            <person name="Jublot D."/>
            <person name="Poulain J."/>
            <person name="Bruyere C."/>
            <person name="Billault A."/>
            <person name="Segurens B."/>
            <person name="Gouyvenoux M."/>
            <person name="Ugarte E."/>
            <person name="Cattonaro F."/>
            <person name="Anthouard V."/>
            <person name="Vico V."/>
            <person name="Del Fabbro C."/>
            <person name="Alaux M."/>
            <person name="Di Gaspero G."/>
            <person name="Dumas V."/>
            <person name="Felice N."/>
            <person name="Paillard S."/>
            <person name="Juman I."/>
            <person name="Moroldo M."/>
            <person name="Scalabrin S."/>
            <person name="Canaguier A."/>
            <person name="Le Clainche I."/>
            <person name="Malacrida G."/>
            <person name="Durand E."/>
            <person name="Pesole G."/>
            <person name="Laucou V."/>
            <person name="Chatelet P."/>
            <person name="Merdinoglu D."/>
            <person name="Delledonne M."/>
            <person name="Pezzotti M."/>
            <person name="Lecharny A."/>
            <person name="Scarpelli C."/>
            <person name="Artiguenave F."/>
            <person name="Pe M.E."/>
            <person name="Valle G."/>
            <person name="Morgante M."/>
            <person name="Caboche M."/>
            <person name="Adam-Blondon A.-F."/>
            <person name="Weissenbach J."/>
            <person name="Quetier F."/>
            <person name="Wincker P."/>
        </authorList>
    </citation>
    <scope>NUCLEOTIDE SEQUENCE [LARGE SCALE GENOMIC DNA]</scope>
    <source>
        <strain evidence="2">cv. Pinot noir / PN40024</strain>
    </source>
</reference>
<dbReference type="InParanoid" id="D7T6E6"/>
<dbReference type="Proteomes" id="UP000009183">
    <property type="component" value="Chromosome 5"/>
</dbReference>
<dbReference type="PaxDb" id="29760-VIT_05s0020g01390.t01"/>
<sequence length="23" mass="2545">MRSFGPALEPDRGFGLIPLRSLD</sequence>
<organism evidence="1 2">
    <name type="scientific">Vitis vinifera</name>
    <name type="common">Grape</name>
    <dbReference type="NCBI Taxonomy" id="29760"/>
    <lineage>
        <taxon>Eukaryota</taxon>
        <taxon>Viridiplantae</taxon>
        <taxon>Streptophyta</taxon>
        <taxon>Embryophyta</taxon>
        <taxon>Tracheophyta</taxon>
        <taxon>Spermatophyta</taxon>
        <taxon>Magnoliopsida</taxon>
        <taxon>eudicotyledons</taxon>
        <taxon>Gunneridae</taxon>
        <taxon>Pentapetalae</taxon>
        <taxon>rosids</taxon>
        <taxon>Vitales</taxon>
        <taxon>Vitaceae</taxon>
        <taxon>Viteae</taxon>
        <taxon>Vitis</taxon>
    </lineage>
</organism>